<keyword evidence="11" id="KW-0695">RNA-directed DNA polymerase</keyword>
<keyword evidence="10" id="KW-0229">DNA integration</keyword>
<keyword evidence="9" id="KW-0460">Magnesium</keyword>
<dbReference type="Gene3D" id="1.10.340.70">
    <property type="match status" value="1"/>
</dbReference>
<keyword evidence="5" id="KW-0479">Metal-binding</keyword>
<evidence type="ECO:0000256" key="13">
    <source>
        <dbReference type="ARBA" id="ARBA00023125"/>
    </source>
</evidence>
<evidence type="ECO:0000256" key="11">
    <source>
        <dbReference type="ARBA" id="ARBA00022918"/>
    </source>
</evidence>
<evidence type="ECO:0000256" key="3">
    <source>
        <dbReference type="ARBA" id="ARBA00022695"/>
    </source>
</evidence>
<evidence type="ECO:0000256" key="8">
    <source>
        <dbReference type="ARBA" id="ARBA00022801"/>
    </source>
</evidence>
<dbReference type="Pfam" id="PF24626">
    <property type="entry name" value="SH3_Tf2-1"/>
    <property type="match status" value="1"/>
</dbReference>
<dbReference type="GO" id="GO:0003677">
    <property type="term" value="F:DNA binding"/>
    <property type="evidence" value="ECO:0007669"/>
    <property type="project" value="UniProtKB-KW"/>
</dbReference>
<dbReference type="OrthoDB" id="5554229at2759"/>
<keyword evidence="2" id="KW-0808">Transferase</keyword>
<dbReference type="SUPFAM" id="SSF54160">
    <property type="entry name" value="Chromo domain-like"/>
    <property type="match status" value="1"/>
</dbReference>
<feature type="domain" description="Integrase zinc-binding" evidence="17">
    <location>
        <begin position="138"/>
        <end position="186"/>
    </location>
</feature>
<evidence type="ECO:0000256" key="5">
    <source>
        <dbReference type="ARBA" id="ARBA00022723"/>
    </source>
</evidence>
<evidence type="ECO:0000256" key="2">
    <source>
        <dbReference type="ARBA" id="ARBA00022679"/>
    </source>
</evidence>
<keyword evidence="3" id="KW-0548">Nucleotidyltransferase</keyword>
<dbReference type="Pfam" id="PF17917">
    <property type="entry name" value="RT_RNaseH"/>
    <property type="match status" value="1"/>
</dbReference>
<name>A0A5J5B617_9ASTE</name>
<evidence type="ECO:0000313" key="20">
    <source>
        <dbReference type="Proteomes" id="UP000325577"/>
    </source>
</evidence>
<dbReference type="Pfam" id="PF17921">
    <property type="entry name" value="Integrase_H2C2"/>
    <property type="match status" value="1"/>
</dbReference>
<dbReference type="EMBL" id="CM018038">
    <property type="protein sequence ID" value="KAA8538683.1"/>
    <property type="molecule type" value="Genomic_DNA"/>
</dbReference>
<dbReference type="PANTHER" id="PTHR37984:SF5">
    <property type="entry name" value="PROTEIN NYNRIN-LIKE"/>
    <property type="match status" value="1"/>
</dbReference>
<feature type="region of interest" description="Disordered" evidence="15">
    <location>
        <begin position="344"/>
        <end position="377"/>
    </location>
</feature>
<organism evidence="19 20">
    <name type="scientific">Nyssa sinensis</name>
    <dbReference type="NCBI Taxonomy" id="561372"/>
    <lineage>
        <taxon>Eukaryota</taxon>
        <taxon>Viridiplantae</taxon>
        <taxon>Streptophyta</taxon>
        <taxon>Embryophyta</taxon>
        <taxon>Tracheophyta</taxon>
        <taxon>Spermatophyta</taxon>
        <taxon>Magnoliopsida</taxon>
        <taxon>eudicotyledons</taxon>
        <taxon>Gunneridae</taxon>
        <taxon>Pentapetalae</taxon>
        <taxon>asterids</taxon>
        <taxon>Cornales</taxon>
        <taxon>Nyssaceae</taxon>
        <taxon>Nyssa</taxon>
    </lineage>
</organism>
<dbReference type="PANTHER" id="PTHR37984">
    <property type="entry name" value="PROTEIN CBG26694"/>
    <property type="match status" value="1"/>
</dbReference>
<sequence length="377" mass="43982">MLAIVEAIRLWRPYLLGRKLFIQTDQHSLKYFLDQRVVMPEQQNWVAKLMGYGYEIIYHLGCENSVVDTLSRKPNSPVLHHLHVATVTLWDEIKNAYERDSHIQSVDRVAKAQPEGPYSQLQGLWLFKRRVVIPSCGTLRTKLLHEAHNTKIGGHSSVLRTFKWLAQQFYWPKMHQSIQDYVKHCEVNLETSINRMKRTADQRRRDVTFEVGDMVFLKLHPYRQQSIFKRVHQKLASRFYRPYPIVQKIGAVAYQLQLPKGARIHPIFHVSLLKKFVGDLVVPSEELPPVNDKGIIILEPQQIWDICWVKRGNKFEAESLVQWKRLPIKEATWETNQSLKEQFPSVDLEDKSPLNGGGIVTPRRSKRGLKPNPKYQG</sequence>
<dbReference type="GO" id="GO:0006310">
    <property type="term" value="P:DNA recombination"/>
    <property type="evidence" value="ECO:0007669"/>
    <property type="project" value="UniProtKB-KW"/>
</dbReference>
<evidence type="ECO:0000313" key="19">
    <source>
        <dbReference type="EMBL" id="KAA8538683.1"/>
    </source>
</evidence>
<keyword evidence="8" id="KW-0378">Hydrolase</keyword>
<dbReference type="GO" id="GO:0015074">
    <property type="term" value="P:DNA integration"/>
    <property type="evidence" value="ECO:0007669"/>
    <property type="project" value="UniProtKB-KW"/>
</dbReference>
<dbReference type="FunFam" id="1.10.340.70:FF:000001">
    <property type="entry name" value="Retrovirus-related Pol polyprotein from transposon gypsy-like Protein"/>
    <property type="match status" value="1"/>
</dbReference>
<evidence type="ECO:0000259" key="18">
    <source>
        <dbReference type="Pfam" id="PF24626"/>
    </source>
</evidence>
<dbReference type="AlphaFoldDB" id="A0A5J5B617"/>
<evidence type="ECO:0000256" key="9">
    <source>
        <dbReference type="ARBA" id="ARBA00022842"/>
    </source>
</evidence>
<keyword evidence="4" id="KW-0540">Nuclease</keyword>
<feature type="domain" description="Tf2-1-like SH3-like" evidence="18">
    <location>
        <begin position="212"/>
        <end position="277"/>
    </location>
</feature>
<dbReference type="InterPro" id="IPR041588">
    <property type="entry name" value="Integrase_H2C2"/>
</dbReference>
<evidence type="ECO:0000256" key="14">
    <source>
        <dbReference type="ARBA" id="ARBA00023172"/>
    </source>
</evidence>
<evidence type="ECO:0000256" key="1">
    <source>
        <dbReference type="ARBA" id="ARBA00022670"/>
    </source>
</evidence>
<keyword evidence="13" id="KW-0238">DNA-binding</keyword>
<accession>A0A5J5B617</accession>
<dbReference type="SUPFAM" id="SSF56672">
    <property type="entry name" value="DNA/RNA polymerases"/>
    <property type="match status" value="1"/>
</dbReference>
<keyword evidence="6" id="KW-0064">Aspartyl protease</keyword>
<evidence type="ECO:0000256" key="7">
    <source>
        <dbReference type="ARBA" id="ARBA00022759"/>
    </source>
</evidence>
<dbReference type="InterPro" id="IPR050951">
    <property type="entry name" value="Retrovirus_Pol_polyprotein"/>
</dbReference>
<keyword evidence="20" id="KW-1185">Reference proteome</keyword>
<evidence type="ECO:0000256" key="10">
    <source>
        <dbReference type="ARBA" id="ARBA00022908"/>
    </source>
</evidence>
<dbReference type="GO" id="GO:0003964">
    <property type="term" value="F:RNA-directed DNA polymerase activity"/>
    <property type="evidence" value="ECO:0007669"/>
    <property type="project" value="UniProtKB-KW"/>
</dbReference>
<dbReference type="GO" id="GO:0046872">
    <property type="term" value="F:metal ion binding"/>
    <property type="evidence" value="ECO:0007669"/>
    <property type="project" value="UniProtKB-KW"/>
</dbReference>
<proteinExistence type="predicted"/>
<evidence type="ECO:0000256" key="4">
    <source>
        <dbReference type="ARBA" id="ARBA00022722"/>
    </source>
</evidence>
<feature type="domain" description="Reverse transcriptase RNase H-like" evidence="16">
    <location>
        <begin position="1"/>
        <end position="52"/>
    </location>
</feature>
<dbReference type="GO" id="GO:0006508">
    <property type="term" value="P:proteolysis"/>
    <property type="evidence" value="ECO:0007669"/>
    <property type="project" value="UniProtKB-KW"/>
</dbReference>
<keyword evidence="14" id="KW-0233">DNA recombination</keyword>
<keyword evidence="7" id="KW-0255">Endonuclease</keyword>
<dbReference type="InterPro" id="IPR043502">
    <property type="entry name" value="DNA/RNA_pol_sf"/>
</dbReference>
<evidence type="ECO:0000256" key="15">
    <source>
        <dbReference type="SAM" id="MobiDB-lite"/>
    </source>
</evidence>
<keyword evidence="1" id="KW-0645">Protease</keyword>
<evidence type="ECO:0000259" key="16">
    <source>
        <dbReference type="Pfam" id="PF17917"/>
    </source>
</evidence>
<dbReference type="Proteomes" id="UP000325577">
    <property type="component" value="Linkage Group LG15"/>
</dbReference>
<dbReference type="GO" id="GO:0004190">
    <property type="term" value="F:aspartic-type endopeptidase activity"/>
    <property type="evidence" value="ECO:0007669"/>
    <property type="project" value="UniProtKB-KW"/>
</dbReference>
<protein>
    <recommendedName>
        <fullName evidence="21">Chromo domain-containing protein</fullName>
    </recommendedName>
</protein>
<dbReference type="InterPro" id="IPR041373">
    <property type="entry name" value="RT_RNaseH"/>
</dbReference>
<gene>
    <name evidence="19" type="ORF">F0562_028291</name>
</gene>
<evidence type="ECO:0000256" key="6">
    <source>
        <dbReference type="ARBA" id="ARBA00022750"/>
    </source>
</evidence>
<dbReference type="GO" id="GO:0004519">
    <property type="term" value="F:endonuclease activity"/>
    <property type="evidence" value="ECO:0007669"/>
    <property type="project" value="UniProtKB-KW"/>
</dbReference>
<reference evidence="19 20" key="1">
    <citation type="submission" date="2019-09" db="EMBL/GenBank/DDBJ databases">
        <title>A chromosome-level genome assembly of the Chinese tupelo Nyssa sinensis.</title>
        <authorList>
            <person name="Yang X."/>
            <person name="Kang M."/>
            <person name="Yang Y."/>
            <person name="Xiong H."/>
            <person name="Wang M."/>
            <person name="Zhang Z."/>
            <person name="Wang Z."/>
            <person name="Wu H."/>
            <person name="Ma T."/>
            <person name="Liu J."/>
            <person name="Xi Z."/>
        </authorList>
    </citation>
    <scope>NUCLEOTIDE SEQUENCE [LARGE SCALE GENOMIC DNA]</scope>
    <source>
        <strain evidence="19">J267</strain>
        <tissue evidence="19">Leaf</tissue>
    </source>
</reference>
<evidence type="ECO:0008006" key="21">
    <source>
        <dbReference type="Google" id="ProtNLM"/>
    </source>
</evidence>
<dbReference type="InterPro" id="IPR016197">
    <property type="entry name" value="Chromo-like_dom_sf"/>
</dbReference>
<dbReference type="InterPro" id="IPR056924">
    <property type="entry name" value="SH3_Tf2-1"/>
</dbReference>
<evidence type="ECO:0000259" key="17">
    <source>
        <dbReference type="Pfam" id="PF17921"/>
    </source>
</evidence>
<evidence type="ECO:0000256" key="12">
    <source>
        <dbReference type="ARBA" id="ARBA00022932"/>
    </source>
</evidence>
<dbReference type="GO" id="GO:0003887">
    <property type="term" value="F:DNA-directed DNA polymerase activity"/>
    <property type="evidence" value="ECO:0007669"/>
    <property type="project" value="UniProtKB-KW"/>
</dbReference>
<keyword evidence="12" id="KW-0239">DNA-directed DNA polymerase</keyword>